<gene>
    <name evidence="1" type="ORF">AB2L27_10225</name>
</gene>
<accession>A0ABV4H0P0</accession>
<evidence type="ECO:0000313" key="2">
    <source>
        <dbReference type="Proteomes" id="UP001565927"/>
    </source>
</evidence>
<reference evidence="1 2" key="1">
    <citation type="submission" date="2024-07" db="EMBL/GenBank/DDBJ databases">
        <authorList>
            <person name="Thanompreechachai J."/>
            <person name="Duangmal K."/>
        </authorList>
    </citation>
    <scope>NUCLEOTIDE SEQUENCE [LARGE SCALE GENOMIC DNA]</scope>
    <source>
        <strain evidence="1 2">LSe6-4</strain>
    </source>
</reference>
<protein>
    <submittedName>
        <fullName evidence="1">Uncharacterized protein</fullName>
    </submittedName>
</protein>
<dbReference type="Proteomes" id="UP001565927">
    <property type="component" value="Unassembled WGS sequence"/>
</dbReference>
<sequence length="50" mass="5791">MPDVRRQRDDAPDDVQRFVAMMLSRREFGRERIDLVVEQSPADGETDTSP</sequence>
<comment type="caution">
    <text evidence="1">The sequence shown here is derived from an EMBL/GenBank/DDBJ whole genome shotgun (WGS) entry which is preliminary data.</text>
</comment>
<name>A0ABV4H0P0_9ACTN</name>
<evidence type="ECO:0000313" key="1">
    <source>
        <dbReference type="EMBL" id="MEZ0165137.1"/>
    </source>
</evidence>
<proteinExistence type="predicted"/>
<keyword evidence="2" id="KW-1185">Reference proteome</keyword>
<organism evidence="1 2">
    <name type="scientific">Kineococcus halophytocola</name>
    <dbReference type="NCBI Taxonomy" id="3234027"/>
    <lineage>
        <taxon>Bacteria</taxon>
        <taxon>Bacillati</taxon>
        <taxon>Actinomycetota</taxon>
        <taxon>Actinomycetes</taxon>
        <taxon>Kineosporiales</taxon>
        <taxon>Kineosporiaceae</taxon>
        <taxon>Kineococcus</taxon>
    </lineage>
</organism>
<dbReference type="EMBL" id="JBGFTU010000010">
    <property type="protein sequence ID" value="MEZ0165137.1"/>
    <property type="molecule type" value="Genomic_DNA"/>
</dbReference>